<sequence>MENGNKGHELAPCVIKFSVKVDQFSERLSPSVQKGVKSCQVSKLEKEFSFFIPPTFQRINQDAISQDSQEVASLKEELEEWVSDYYGSFIKPAYGEYVVNHAVSYVLRLCPTYPVHSAKFRVLSHCFILSTIFDDWLDDTREKSGFSDDNDKNSGKEITKFVKAANPNLSSGKFKKSLRIEFVRCFESLGWTFVNSREGGLDEYCVDTFRYFRTLEAGLPIYMTVIKMIENIELPEFIRINPVFTRWHEMADKVKRAEIQINSFPKPTVSRFWQVFHISCITKQEMEEMQGAKWSKKYAPSGDALYEL</sequence>
<proteinExistence type="predicted"/>
<keyword evidence="2" id="KW-1185">Reference proteome</keyword>
<reference evidence="1 2" key="1">
    <citation type="submission" date="2015-12" db="EMBL/GenBank/DDBJ databases">
        <title>The genome of Folsomia candida.</title>
        <authorList>
            <person name="Faddeeva A."/>
            <person name="Derks M.F."/>
            <person name="Anvar Y."/>
            <person name="Smit S."/>
            <person name="Van Straalen N."/>
            <person name="Roelofs D."/>
        </authorList>
    </citation>
    <scope>NUCLEOTIDE SEQUENCE [LARGE SCALE GENOMIC DNA]</scope>
    <source>
        <strain evidence="1 2">VU population</strain>
        <tissue evidence="1">Whole body</tissue>
    </source>
</reference>
<dbReference type="Proteomes" id="UP000198287">
    <property type="component" value="Unassembled WGS sequence"/>
</dbReference>
<evidence type="ECO:0000313" key="2">
    <source>
        <dbReference type="Proteomes" id="UP000198287"/>
    </source>
</evidence>
<dbReference type="AlphaFoldDB" id="A0A226EAS1"/>
<comment type="caution">
    <text evidence="1">The sequence shown here is derived from an EMBL/GenBank/DDBJ whole genome shotgun (WGS) entry which is preliminary data.</text>
</comment>
<evidence type="ECO:0000313" key="1">
    <source>
        <dbReference type="EMBL" id="OXA53911.1"/>
    </source>
</evidence>
<organism evidence="1 2">
    <name type="scientific">Folsomia candida</name>
    <name type="common">Springtail</name>
    <dbReference type="NCBI Taxonomy" id="158441"/>
    <lineage>
        <taxon>Eukaryota</taxon>
        <taxon>Metazoa</taxon>
        <taxon>Ecdysozoa</taxon>
        <taxon>Arthropoda</taxon>
        <taxon>Hexapoda</taxon>
        <taxon>Collembola</taxon>
        <taxon>Entomobryomorpha</taxon>
        <taxon>Isotomoidea</taxon>
        <taxon>Isotomidae</taxon>
        <taxon>Proisotominae</taxon>
        <taxon>Folsomia</taxon>
    </lineage>
</organism>
<dbReference type="Gene3D" id="1.10.600.10">
    <property type="entry name" value="Farnesyl Diphosphate Synthase"/>
    <property type="match status" value="1"/>
</dbReference>
<gene>
    <name evidence="1" type="ORF">Fcan01_10538</name>
</gene>
<dbReference type="EMBL" id="LNIX01000005">
    <property type="protein sequence ID" value="OXA53911.1"/>
    <property type="molecule type" value="Genomic_DNA"/>
</dbReference>
<dbReference type="InterPro" id="IPR008949">
    <property type="entry name" value="Isoprenoid_synthase_dom_sf"/>
</dbReference>
<protein>
    <submittedName>
        <fullName evidence="1">Uncharacterized protein</fullName>
    </submittedName>
</protein>
<name>A0A226EAS1_FOLCA</name>
<accession>A0A226EAS1</accession>